<name>A0ACC1NGG3_9APHY</name>
<proteinExistence type="predicted"/>
<organism evidence="1 2">
    <name type="scientific">Trametes sanguinea</name>
    <dbReference type="NCBI Taxonomy" id="158606"/>
    <lineage>
        <taxon>Eukaryota</taxon>
        <taxon>Fungi</taxon>
        <taxon>Dikarya</taxon>
        <taxon>Basidiomycota</taxon>
        <taxon>Agaricomycotina</taxon>
        <taxon>Agaricomycetes</taxon>
        <taxon>Polyporales</taxon>
        <taxon>Polyporaceae</taxon>
        <taxon>Trametes</taxon>
    </lineage>
</organism>
<reference evidence="1" key="1">
    <citation type="submission" date="2022-08" db="EMBL/GenBank/DDBJ databases">
        <title>Genome Sequence of Pycnoporus sanguineus.</title>
        <authorList>
            <person name="Buettner E."/>
        </authorList>
    </citation>
    <scope>NUCLEOTIDE SEQUENCE</scope>
    <source>
        <strain evidence="1">CG-C14</strain>
    </source>
</reference>
<evidence type="ECO:0000313" key="1">
    <source>
        <dbReference type="EMBL" id="KAJ2977448.1"/>
    </source>
</evidence>
<dbReference type="EMBL" id="JANSHE010004449">
    <property type="protein sequence ID" value="KAJ2977448.1"/>
    <property type="molecule type" value="Genomic_DNA"/>
</dbReference>
<protein>
    <submittedName>
        <fullName evidence="1">Uncharacterized protein</fullName>
    </submittedName>
</protein>
<evidence type="ECO:0000313" key="2">
    <source>
        <dbReference type="Proteomes" id="UP001144978"/>
    </source>
</evidence>
<dbReference type="Proteomes" id="UP001144978">
    <property type="component" value="Unassembled WGS sequence"/>
</dbReference>
<sequence>MPRPHTVAPFVFHGSRSSGVLSQPGAQPHVKGWSVSSADDPVLSPSPPSAYHTRTHPPMAAWSADIGHDGYISDAPTCKQIACTAAD</sequence>
<comment type="caution">
    <text evidence="1">The sequence shown here is derived from an EMBL/GenBank/DDBJ whole genome shotgun (WGS) entry which is preliminary data.</text>
</comment>
<gene>
    <name evidence="1" type="ORF">NUW54_g11418</name>
</gene>
<accession>A0ACC1NGG3</accession>
<keyword evidence="2" id="KW-1185">Reference proteome</keyword>